<sequence>MILRCIYAALPRESKAQLEVENGDDQRKKGARRKRQDGRDWLSSYHQEKGAPESD</sequence>
<gene>
    <name evidence="2" type="ORF">CARN5_2540</name>
</gene>
<reference evidence="2" key="1">
    <citation type="submission" date="2009-10" db="EMBL/GenBank/DDBJ databases">
        <title>Diversity of trophic interactions inside an arsenic-rich microbial ecosystem.</title>
        <authorList>
            <person name="Bertin P.N."/>
            <person name="Heinrich-Salmeron A."/>
            <person name="Pelletier E."/>
            <person name="Goulhen-Chollet F."/>
            <person name="Arsene-Ploetze F."/>
            <person name="Gallien S."/>
            <person name="Calteau A."/>
            <person name="Vallenet D."/>
            <person name="Casiot C."/>
            <person name="Chane-Woon-Ming B."/>
            <person name="Giloteaux L."/>
            <person name="Barakat M."/>
            <person name="Bonnefoy V."/>
            <person name="Bruneel O."/>
            <person name="Chandler M."/>
            <person name="Cleiss J."/>
            <person name="Duran R."/>
            <person name="Elbaz-Poulichet F."/>
            <person name="Fonknechten N."/>
            <person name="Lauga B."/>
            <person name="Mornico D."/>
            <person name="Ortet P."/>
            <person name="Schaeffer C."/>
            <person name="Siguier P."/>
            <person name="Alexander Thil Smith A."/>
            <person name="Van Dorsselaer A."/>
            <person name="Weissenbach J."/>
            <person name="Medigue C."/>
            <person name="Le Paslier D."/>
        </authorList>
    </citation>
    <scope>NUCLEOTIDE SEQUENCE</scope>
</reference>
<name>E6QA11_9ZZZZ</name>
<evidence type="ECO:0000313" key="2">
    <source>
        <dbReference type="EMBL" id="CBI04037.1"/>
    </source>
</evidence>
<evidence type="ECO:0000256" key="1">
    <source>
        <dbReference type="SAM" id="MobiDB-lite"/>
    </source>
</evidence>
<dbReference type="EMBL" id="CABP01000041">
    <property type="protein sequence ID" value="CBI04037.1"/>
    <property type="molecule type" value="Genomic_DNA"/>
</dbReference>
<organism evidence="2">
    <name type="scientific">mine drainage metagenome</name>
    <dbReference type="NCBI Taxonomy" id="410659"/>
    <lineage>
        <taxon>unclassified sequences</taxon>
        <taxon>metagenomes</taxon>
        <taxon>ecological metagenomes</taxon>
    </lineage>
</organism>
<feature type="region of interest" description="Disordered" evidence="1">
    <location>
        <begin position="18"/>
        <end position="55"/>
    </location>
</feature>
<dbReference type="AlphaFoldDB" id="E6QA11"/>
<feature type="compositionally biased region" description="Basic and acidic residues" evidence="1">
    <location>
        <begin position="46"/>
        <end position="55"/>
    </location>
</feature>
<proteinExistence type="predicted"/>
<comment type="caution">
    <text evidence="2">The sequence shown here is derived from an EMBL/GenBank/DDBJ whole genome shotgun (WGS) entry which is preliminary data.</text>
</comment>
<accession>E6QA11</accession>
<feature type="compositionally biased region" description="Basic and acidic residues" evidence="1">
    <location>
        <begin position="18"/>
        <end position="28"/>
    </location>
</feature>
<protein>
    <submittedName>
        <fullName evidence="2">Uncharacterized protein</fullName>
    </submittedName>
</protein>